<gene>
    <name evidence="14" type="ORF">BI198_06920</name>
</gene>
<comment type="similarity">
    <text evidence="2">Belongs to the oxidase-dependent Fe transporter (OFeT) (TC 9.A.10.1) family.</text>
</comment>
<feature type="domain" description="Cytochrome c" evidence="13">
    <location>
        <begin position="115"/>
        <end position="202"/>
    </location>
</feature>
<evidence type="ECO:0000259" key="13">
    <source>
        <dbReference type="PROSITE" id="PS51007"/>
    </source>
</evidence>
<dbReference type="GO" id="GO:0009055">
    <property type="term" value="F:electron transfer activity"/>
    <property type="evidence" value="ECO:0007669"/>
    <property type="project" value="InterPro"/>
</dbReference>
<dbReference type="GO" id="GO:0033573">
    <property type="term" value="C:high-affinity iron permease complex"/>
    <property type="evidence" value="ECO:0007669"/>
    <property type="project" value="InterPro"/>
</dbReference>
<dbReference type="InterPro" id="IPR004923">
    <property type="entry name" value="FTR1/Fip1/EfeU"/>
</dbReference>
<comment type="subcellular location">
    <subcellularLocation>
        <location evidence="1">Membrane</location>
        <topology evidence="1">Multi-pass membrane protein</topology>
    </subcellularLocation>
</comment>
<dbReference type="PANTHER" id="PTHR31632:SF2">
    <property type="entry name" value="PLASMA MEMBRANE IRON PERMEASE"/>
    <property type="match status" value="1"/>
</dbReference>
<keyword evidence="15" id="KW-1185">Reference proteome</keyword>
<evidence type="ECO:0000256" key="9">
    <source>
        <dbReference type="PROSITE-ProRule" id="PRU00433"/>
    </source>
</evidence>
<name>A0A1E7Q568_9GAMM</name>
<dbReference type="Pfam" id="PF03239">
    <property type="entry name" value="FTR1"/>
    <property type="match status" value="1"/>
</dbReference>
<evidence type="ECO:0000256" key="11">
    <source>
        <dbReference type="SAM" id="Phobius"/>
    </source>
</evidence>
<evidence type="ECO:0000256" key="1">
    <source>
        <dbReference type="ARBA" id="ARBA00004141"/>
    </source>
</evidence>
<keyword evidence="8 11" id="KW-0472">Membrane</keyword>
<dbReference type="Proteomes" id="UP000242258">
    <property type="component" value="Unassembled WGS sequence"/>
</dbReference>
<evidence type="ECO:0000256" key="5">
    <source>
        <dbReference type="ARBA" id="ARBA00022723"/>
    </source>
</evidence>
<keyword evidence="7 9" id="KW-0408">Iron</keyword>
<keyword evidence="4 11" id="KW-0812">Transmembrane</keyword>
<evidence type="ECO:0000313" key="15">
    <source>
        <dbReference type="Proteomes" id="UP000242258"/>
    </source>
</evidence>
<evidence type="ECO:0000256" key="4">
    <source>
        <dbReference type="ARBA" id="ARBA00022692"/>
    </source>
</evidence>
<keyword evidence="5 9" id="KW-0479">Metal-binding</keyword>
<dbReference type="EMBL" id="MKEK01000001">
    <property type="protein sequence ID" value="OEY69332.1"/>
    <property type="molecule type" value="Genomic_DNA"/>
</dbReference>
<dbReference type="PROSITE" id="PS51007">
    <property type="entry name" value="CYTC"/>
    <property type="match status" value="1"/>
</dbReference>
<evidence type="ECO:0000256" key="10">
    <source>
        <dbReference type="SAM" id="Coils"/>
    </source>
</evidence>
<feature type="transmembrane region" description="Helical" evidence="11">
    <location>
        <begin position="363"/>
        <end position="389"/>
    </location>
</feature>
<organism evidence="14 15">
    <name type="scientific">Rheinheimera salexigens</name>
    <dbReference type="NCBI Taxonomy" id="1628148"/>
    <lineage>
        <taxon>Bacteria</taxon>
        <taxon>Pseudomonadati</taxon>
        <taxon>Pseudomonadota</taxon>
        <taxon>Gammaproteobacteria</taxon>
        <taxon>Chromatiales</taxon>
        <taxon>Chromatiaceae</taxon>
        <taxon>Rheinheimera</taxon>
    </lineage>
</organism>
<dbReference type="Gene3D" id="1.10.760.10">
    <property type="entry name" value="Cytochrome c-like domain"/>
    <property type="match status" value="1"/>
</dbReference>
<dbReference type="RefSeq" id="WP_070048898.1">
    <property type="nucleotide sequence ID" value="NZ_CBCSDO010000006.1"/>
</dbReference>
<comment type="caution">
    <text evidence="14">The sequence shown here is derived from an EMBL/GenBank/DDBJ whole genome shotgun (WGS) entry which is preliminary data.</text>
</comment>
<dbReference type="InterPro" id="IPR009056">
    <property type="entry name" value="Cyt_c-like_dom"/>
</dbReference>
<evidence type="ECO:0000256" key="12">
    <source>
        <dbReference type="SAM" id="SignalP"/>
    </source>
</evidence>
<feature type="coiled-coil region" evidence="10">
    <location>
        <begin position="325"/>
        <end position="359"/>
    </location>
</feature>
<evidence type="ECO:0000256" key="2">
    <source>
        <dbReference type="ARBA" id="ARBA00008333"/>
    </source>
</evidence>
<keyword evidence="10" id="KW-0175">Coiled coil</keyword>
<sequence length="621" mass="67747">MKRMLVALIMVLFAMPLQASDKLIQLIEYIGADYKNAVEQGQVINKAEYGEMIEFASLIPAQLAGTDSELTQQAEQLQQLISDKADTTEIKQLTAKMRHSIIATMPTIPLPTTVPNLQRGQALYQTHCAACHGATASGDGPAAKGLDPAPTNFHEFDRYESRSVFGLFNTITLGVEDTAMTSFRYLDEQSRWDLAFYVGAIASEQVDLANTPDSLIDVKNISMLLTSTSQDLKQQYAQQGEALMAVFRQQPERFFLANTANPLQVAKDTLALVIPQLEQQHYSQAYNLAVAAYLDGFELIENNLSAVDAALKDQIETRMLGLRQNIQQQAALSELTAEIQSIQQLLSQAEQALNNSNLASGNVFLLALLILLREGLEALLVVAAIYTVAVKTEQPRLKRSVHYGWISAIALGAVTWFVASYVITISGASREMTEGYTALIAAGILFYMGFWMHSKTSAVQWQQFINGQVSKALKSGAYLGLAAVVFLAVYREIFETILFYQSLWLQGGAAHHMSFSLGILAALALLAILGVALFKFALKLPLKAFFGSTALLMIVLAFVMIGKGVTALQEAGVIAINQLNAPTISWLGIFPTAQSLAAQALVVVLAVILLLRQRQKKAIAS</sequence>
<keyword evidence="12" id="KW-0732">Signal</keyword>
<dbReference type="AlphaFoldDB" id="A0A1E7Q568"/>
<accession>A0A1E7Q568</accession>
<feature type="transmembrane region" description="Helical" evidence="11">
    <location>
        <begin position="545"/>
        <end position="566"/>
    </location>
</feature>
<dbReference type="GO" id="GO:0020037">
    <property type="term" value="F:heme binding"/>
    <property type="evidence" value="ECO:0007669"/>
    <property type="project" value="InterPro"/>
</dbReference>
<feature type="transmembrane region" description="Helical" evidence="11">
    <location>
        <begin position="435"/>
        <end position="454"/>
    </location>
</feature>
<dbReference type="STRING" id="1628148.BI198_06920"/>
<evidence type="ECO:0000313" key="14">
    <source>
        <dbReference type="EMBL" id="OEY69332.1"/>
    </source>
</evidence>
<feature type="signal peptide" evidence="12">
    <location>
        <begin position="1"/>
        <end position="19"/>
    </location>
</feature>
<evidence type="ECO:0000256" key="8">
    <source>
        <dbReference type="ARBA" id="ARBA00023136"/>
    </source>
</evidence>
<feature type="transmembrane region" description="Helical" evidence="11">
    <location>
        <begin position="401"/>
        <end position="423"/>
    </location>
</feature>
<keyword evidence="3 9" id="KW-0349">Heme</keyword>
<feature type="transmembrane region" description="Helical" evidence="11">
    <location>
        <begin position="513"/>
        <end position="538"/>
    </location>
</feature>
<dbReference type="GO" id="GO:0015093">
    <property type="term" value="F:ferrous iron transmembrane transporter activity"/>
    <property type="evidence" value="ECO:0007669"/>
    <property type="project" value="TreeGrafter"/>
</dbReference>
<feature type="transmembrane region" description="Helical" evidence="11">
    <location>
        <begin position="586"/>
        <end position="611"/>
    </location>
</feature>
<evidence type="ECO:0000256" key="7">
    <source>
        <dbReference type="ARBA" id="ARBA00023004"/>
    </source>
</evidence>
<dbReference type="PANTHER" id="PTHR31632">
    <property type="entry name" value="IRON TRANSPORTER FTH1"/>
    <property type="match status" value="1"/>
</dbReference>
<keyword evidence="6 11" id="KW-1133">Transmembrane helix</keyword>
<protein>
    <recommendedName>
        <fullName evidence="13">Cytochrome c domain-containing protein</fullName>
    </recommendedName>
</protein>
<feature type="chain" id="PRO_5009200382" description="Cytochrome c domain-containing protein" evidence="12">
    <location>
        <begin position="20"/>
        <end position="621"/>
    </location>
</feature>
<dbReference type="Pfam" id="PF00034">
    <property type="entry name" value="Cytochrom_C"/>
    <property type="match status" value="1"/>
</dbReference>
<evidence type="ECO:0000256" key="3">
    <source>
        <dbReference type="ARBA" id="ARBA00022617"/>
    </source>
</evidence>
<dbReference type="SUPFAM" id="SSF46626">
    <property type="entry name" value="Cytochrome c"/>
    <property type="match status" value="1"/>
</dbReference>
<feature type="transmembrane region" description="Helical" evidence="11">
    <location>
        <begin position="475"/>
        <end position="493"/>
    </location>
</feature>
<dbReference type="InterPro" id="IPR036909">
    <property type="entry name" value="Cyt_c-like_dom_sf"/>
</dbReference>
<proteinExistence type="inferred from homology"/>
<reference evidence="15" key="1">
    <citation type="submission" date="2016-09" db="EMBL/GenBank/DDBJ databases">
        <authorList>
            <person name="Wan X."/>
            <person name="Hou S."/>
        </authorList>
    </citation>
    <scope>NUCLEOTIDE SEQUENCE [LARGE SCALE GENOMIC DNA]</scope>
    <source>
        <strain evidence="15">KH87</strain>
    </source>
</reference>
<evidence type="ECO:0000256" key="6">
    <source>
        <dbReference type="ARBA" id="ARBA00022989"/>
    </source>
</evidence>
<dbReference type="OrthoDB" id="8215804at2"/>
<dbReference type="GO" id="GO:0046872">
    <property type="term" value="F:metal ion binding"/>
    <property type="evidence" value="ECO:0007669"/>
    <property type="project" value="UniProtKB-KW"/>
</dbReference>